<organism evidence="1 2">
    <name type="scientific">Desulfitobacterium hafniense DP7</name>
    <dbReference type="NCBI Taxonomy" id="537010"/>
    <lineage>
        <taxon>Bacteria</taxon>
        <taxon>Bacillati</taxon>
        <taxon>Bacillota</taxon>
        <taxon>Clostridia</taxon>
        <taxon>Eubacteriales</taxon>
        <taxon>Desulfitobacteriaceae</taxon>
        <taxon>Desulfitobacterium</taxon>
    </lineage>
</organism>
<dbReference type="EMBL" id="AFZX01000039">
    <property type="protein sequence ID" value="EHL07662.1"/>
    <property type="molecule type" value="Genomic_DNA"/>
</dbReference>
<evidence type="ECO:0000313" key="2">
    <source>
        <dbReference type="Proteomes" id="UP000004416"/>
    </source>
</evidence>
<protein>
    <submittedName>
        <fullName evidence="1">Uncharacterized protein</fullName>
    </submittedName>
</protein>
<dbReference type="Proteomes" id="UP000004416">
    <property type="component" value="Unassembled WGS sequence"/>
</dbReference>
<gene>
    <name evidence="1" type="ORF">HMPREF0322_01556</name>
</gene>
<dbReference type="AlphaFoldDB" id="G9XKU5"/>
<comment type="caution">
    <text evidence="1">The sequence shown here is derived from an EMBL/GenBank/DDBJ whole genome shotgun (WGS) entry which is preliminary data.</text>
</comment>
<evidence type="ECO:0000313" key="1">
    <source>
        <dbReference type="EMBL" id="EHL07662.1"/>
    </source>
</evidence>
<name>G9XKU5_DESHA</name>
<sequence>MLNQGDMNQGDRYHFSGRNRALGKENIDIIRSVEVGDESCSH</sequence>
<proteinExistence type="predicted"/>
<accession>G9XKU5</accession>
<dbReference type="HOGENOM" id="CLU_3250455_0_0_9"/>
<reference evidence="1 2" key="1">
    <citation type="submission" date="2011-08" db="EMBL/GenBank/DDBJ databases">
        <authorList>
            <person name="Weinstock G."/>
            <person name="Sodergren E."/>
            <person name="Clifton S."/>
            <person name="Fulton L."/>
            <person name="Fulton B."/>
            <person name="Courtney L."/>
            <person name="Fronick C."/>
            <person name="Harrison M."/>
            <person name="Strong C."/>
            <person name="Farmer C."/>
            <person name="Delahaunty K."/>
            <person name="Markovic C."/>
            <person name="Hall O."/>
            <person name="Minx P."/>
            <person name="Tomlinson C."/>
            <person name="Mitreva M."/>
            <person name="Hou S."/>
            <person name="Chen J."/>
            <person name="Wollam A."/>
            <person name="Pepin K.H."/>
            <person name="Johnson M."/>
            <person name="Bhonagiri V."/>
            <person name="Zhang X."/>
            <person name="Suruliraj S."/>
            <person name="Warren W."/>
            <person name="Chinwalla A."/>
            <person name="Mardis E.R."/>
            <person name="Wilson R.K."/>
        </authorList>
    </citation>
    <scope>NUCLEOTIDE SEQUENCE [LARGE SCALE GENOMIC DNA]</scope>
    <source>
        <strain evidence="1 2">DP7</strain>
    </source>
</reference>